<evidence type="ECO:0000313" key="1">
    <source>
        <dbReference type="EMBL" id="OEG71887.1"/>
    </source>
</evidence>
<dbReference type="AlphaFoldDB" id="A0A1E5IN19"/>
<reference evidence="1 2" key="1">
    <citation type="submission" date="2015-11" db="EMBL/GenBank/DDBJ databases">
        <title>Evidence for parallel genomic evolution in an endosymbiosis of termite gut flagellates.</title>
        <authorList>
            <person name="Zheng H."/>
        </authorList>
    </citation>
    <scope>NUCLEOTIDE SEQUENCE [LARGE SCALE GENOMIC DNA]</scope>
    <source>
        <strain evidence="1 2">CET450</strain>
    </source>
</reference>
<dbReference type="EMBL" id="LNVX01000022">
    <property type="protein sequence ID" value="OEG71887.1"/>
    <property type="molecule type" value="Genomic_DNA"/>
</dbReference>
<proteinExistence type="predicted"/>
<sequence length="72" mass="8378">MIFKPGGLYALKQKHFFLFLLLRFKQLNLISPQEIYINEKTNISVFCIVFKSLKLIQPLSVVLNKWFSCGGI</sequence>
<organism evidence="1 2">
    <name type="scientific">Endomicrobium trichonymphae</name>
    <dbReference type="NCBI Taxonomy" id="1408204"/>
    <lineage>
        <taxon>Bacteria</taxon>
        <taxon>Pseudomonadati</taxon>
        <taxon>Elusimicrobiota</taxon>
        <taxon>Endomicrobiia</taxon>
        <taxon>Endomicrobiales</taxon>
        <taxon>Endomicrobiaceae</taxon>
        <taxon>Candidatus Endomicrobiellum</taxon>
    </lineage>
</organism>
<gene>
    <name evidence="1" type="ORF">ATZ36_12075</name>
</gene>
<accession>A0A1E5IN19</accession>
<dbReference type="Proteomes" id="UP000095237">
    <property type="component" value="Unassembled WGS sequence"/>
</dbReference>
<keyword evidence="2" id="KW-1185">Reference proteome</keyword>
<name>A0A1E5IN19_ENDTX</name>
<comment type="caution">
    <text evidence="1">The sequence shown here is derived from an EMBL/GenBank/DDBJ whole genome shotgun (WGS) entry which is preliminary data.</text>
</comment>
<protein>
    <submittedName>
        <fullName evidence="1">Uncharacterized protein</fullName>
    </submittedName>
</protein>
<evidence type="ECO:0000313" key="2">
    <source>
        <dbReference type="Proteomes" id="UP000095237"/>
    </source>
</evidence>